<keyword evidence="7" id="KW-0456">Lyase</keyword>
<dbReference type="GO" id="GO:0008233">
    <property type="term" value="F:peptidase activity"/>
    <property type="evidence" value="ECO:0007669"/>
    <property type="project" value="UniProtKB-KW"/>
</dbReference>
<keyword evidence="4 8" id="KW-0378">Hydrolase</keyword>
<dbReference type="Pfam" id="PF02586">
    <property type="entry name" value="SRAP"/>
    <property type="match status" value="1"/>
</dbReference>
<dbReference type="GO" id="GO:0106300">
    <property type="term" value="P:protein-DNA covalent cross-linking repair"/>
    <property type="evidence" value="ECO:0007669"/>
    <property type="project" value="InterPro"/>
</dbReference>
<dbReference type="AlphaFoldDB" id="A0A7X2Z7F6"/>
<dbReference type="EC" id="3.4.-.-" evidence="8"/>
<feature type="region of interest" description="Disordered" evidence="9">
    <location>
        <begin position="198"/>
        <end position="228"/>
    </location>
</feature>
<protein>
    <recommendedName>
        <fullName evidence="8">Abasic site processing protein</fullName>
        <ecNumber evidence="8">3.4.-.-</ecNumber>
    </recommendedName>
</protein>
<evidence type="ECO:0000256" key="7">
    <source>
        <dbReference type="ARBA" id="ARBA00023239"/>
    </source>
</evidence>
<proteinExistence type="inferred from homology"/>
<keyword evidence="3" id="KW-0227">DNA damage</keyword>
<keyword evidence="5" id="KW-0190">Covalent protein-DNA linkage</keyword>
<dbReference type="EMBL" id="WNZX01000002">
    <property type="protein sequence ID" value="MUG69734.1"/>
    <property type="molecule type" value="Genomic_DNA"/>
</dbReference>
<organism evidence="10 11">
    <name type="scientific">Paenibacillus validus</name>
    <dbReference type="NCBI Taxonomy" id="44253"/>
    <lineage>
        <taxon>Bacteria</taxon>
        <taxon>Bacillati</taxon>
        <taxon>Bacillota</taxon>
        <taxon>Bacilli</taxon>
        <taxon>Bacillales</taxon>
        <taxon>Paenibacillaceae</taxon>
        <taxon>Paenibacillus</taxon>
    </lineage>
</organism>
<keyword evidence="6" id="KW-0238">DNA-binding</keyword>
<evidence type="ECO:0000313" key="11">
    <source>
        <dbReference type="Proteomes" id="UP000450917"/>
    </source>
</evidence>
<dbReference type="GO" id="GO:0006508">
    <property type="term" value="P:proteolysis"/>
    <property type="evidence" value="ECO:0007669"/>
    <property type="project" value="UniProtKB-KW"/>
</dbReference>
<dbReference type="GO" id="GO:0003697">
    <property type="term" value="F:single-stranded DNA binding"/>
    <property type="evidence" value="ECO:0007669"/>
    <property type="project" value="InterPro"/>
</dbReference>
<evidence type="ECO:0000256" key="4">
    <source>
        <dbReference type="ARBA" id="ARBA00022801"/>
    </source>
</evidence>
<evidence type="ECO:0000256" key="3">
    <source>
        <dbReference type="ARBA" id="ARBA00022763"/>
    </source>
</evidence>
<evidence type="ECO:0000256" key="2">
    <source>
        <dbReference type="ARBA" id="ARBA00022670"/>
    </source>
</evidence>
<dbReference type="PANTHER" id="PTHR13604">
    <property type="entry name" value="DC12-RELATED"/>
    <property type="match status" value="1"/>
</dbReference>
<evidence type="ECO:0000256" key="8">
    <source>
        <dbReference type="RuleBase" id="RU364100"/>
    </source>
</evidence>
<evidence type="ECO:0000256" key="5">
    <source>
        <dbReference type="ARBA" id="ARBA00023124"/>
    </source>
</evidence>
<sequence>MNKDGGMDMCERFSLMSGVTELFDRFELNDIRMSLRPRSDYAPTRTVPVIVNEQGQRKLEGYRWGLIPFWAKDAVLTSGADIQEKREYRKLFAKHRCVFPCDGFYVSAAKGKRRRYVRVSLTDRKTFGVAGFYEIWKDKQNGEFRTCTMMTTAANRLLYDYTERMPAILQERELKEWLDSKRNGEPDFLQSLLSPFPPERMRVEPVGADEWSGSSPDEDSEGEMPMKVKALLQASLKR</sequence>
<accession>A0A7X2Z7F6</accession>
<dbReference type="PANTHER" id="PTHR13604:SF0">
    <property type="entry name" value="ABASIC SITE PROCESSING PROTEIN HMCES"/>
    <property type="match status" value="1"/>
</dbReference>
<keyword evidence="2 8" id="KW-0645">Protease</keyword>
<evidence type="ECO:0000256" key="1">
    <source>
        <dbReference type="ARBA" id="ARBA00008136"/>
    </source>
</evidence>
<dbReference type="SUPFAM" id="SSF143081">
    <property type="entry name" value="BB1717-like"/>
    <property type="match status" value="1"/>
</dbReference>
<keyword evidence="11" id="KW-1185">Reference proteome</keyword>
<gene>
    <name evidence="10" type="ORF">GNP93_03480</name>
</gene>
<evidence type="ECO:0000256" key="6">
    <source>
        <dbReference type="ARBA" id="ARBA00023125"/>
    </source>
</evidence>
<comment type="similarity">
    <text evidence="1 8">Belongs to the SOS response-associated peptidase family.</text>
</comment>
<dbReference type="GO" id="GO:0016829">
    <property type="term" value="F:lyase activity"/>
    <property type="evidence" value="ECO:0007669"/>
    <property type="project" value="UniProtKB-KW"/>
</dbReference>
<dbReference type="InterPro" id="IPR036590">
    <property type="entry name" value="SRAP-like"/>
</dbReference>
<evidence type="ECO:0000313" key="10">
    <source>
        <dbReference type="EMBL" id="MUG69734.1"/>
    </source>
</evidence>
<dbReference type="Proteomes" id="UP000450917">
    <property type="component" value="Unassembled WGS sequence"/>
</dbReference>
<dbReference type="InterPro" id="IPR003738">
    <property type="entry name" value="SRAP"/>
</dbReference>
<dbReference type="Gene3D" id="3.90.1680.10">
    <property type="entry name" value="SOS response associated peptidase-like"/>
    <property type="match status" value="1"/>
</dbReference>
<evidence type="ECO:0000256" key="9">
    <source>
        <dbReference type="SAM" id="MobiDB-lite"/>
    </source>
</evidence>
<comment type="caution">
    <text evidence="10">The sequence shown here is derived from an EMBL/GenBank/DDBJ whole genome shotgun (WGS) entry which is preliminary data.</text>
</comment>
<reference evidence="10 11" key="1">
    <citation type="submission" date="2019-11" db="EMBL/GenBank/DDBJ databases">
        <title>Draft genome sequences of five Paenibacillus species of dairy origin.</title>
        <authorList>
            <person name="Olajide A.M."/>
            <person name="Chen S."/>
            <person name="Lapointe G."/>
        </authorList>
    </citation>
    <scope>NUCLEOTIDE SEQUENCE [LARGE SCALE GENOMIC DNA]</scope>
    <source>
        <strain evidence="10 11">2CS3</strain>
    </source>
</reference>
<name>A0A7X2Z7F6_9BACL</name>